<dbReference type="SUPFAM" id="SSF88713">
    <property type="entry name" value="Glycoside hydrolase/deacetylase"/>
    <property type="match status" value="1"/>
</dbReference>
<keyword evidence="18" id="KW-0961">Cell wall biogenesis/degradation</keyword>
<keyword evidence="10" id="KW-0732">Signal</keyword>
<dbReference type="Pfam" id="PF01522">
    <property type="entry name" value="Polysacc_deac_1"/>
    <property type="match status" value="1"/>
</dbReference>
<evidence type="ECO:0000256" key="8">
    <source>
        <dbReference type="ARBA" id="ARBA00022622"/>
    </source>
</evidence>
<dbReference type="GO" id="GO:0005886">
    <property type="term" value="C:plasma membrane"/>
    <property type="evidence" value="ECO:0007669"/>
    <property type="project" value="UniProtKB-SubCell"/>
</dbReference>
<keyword evidence="7" id="KW-0964">Secreted</keyword>
<evidence type="ECO:0000313" key="24">
    <source>
        <dbReference type="EMBL" id="KOS12504.1"/>
    </source>
</evidence>
<evidence type="ECO:0000256" key="6">
    <source>
        <dbReference type="ARBA" id="ARBA00022512"/>
    </source>
</evidence>
<evidence type="ECO:0000256" key="20">
    <source>
        <dbReference type="ARBA" id="ARBA00024056"/>
    </source>
</evidence>
<feature type="region of interest" description="Disordered" evidence="22">
    <location>
        <begin position="351"/>
        <end position="429"/>
    </location>
</feature>
<proteinExistence type="inferred from homology"/>
<gene>
    <name evidence="24" type="ORF">Malapachy_2791</name>
</gene>
<evidence type="ECO:0000256" key="19">
    <source>
        <dbReference type="ARBA" id="ARBA00023326"/>
    </source>
</evidence>
<evidence type="ECO:0000256" key="21">
    <source>
        <dbReference type="ARBA" id="ARBA00048494"/>
    </source>
</evidence>
<evidence type="ECO:0000256" key="5">
    <source>
        <dbReference type="ARBA" id="ARBA00022475"/>
    </source>
</evidence>
<keyword evidence="16" id="KW-0170">Cobalt</keyword>
<evidence type="ECO:0000256" key="9">
    <source>
        <dbReference type="ARBA" id="ARBA00022723"/>
    </source>
</evidence>
<evidence type="ECO:0000256" key="1">
    <source>
        <dbReference type="ARBA" id="ARBA00001941"/>
    </source>
</evidence>
<keyword evidence="14" id="KW-0325">Glycoprotein</keyword>
<evidence type="ECO:0000259" key="23">
    <source>
        <dbReference type="PROSITE" id="PS51677"/>
    </source>
</evidence>
<keyword evidence="5" id="KW-1003">Cell membrane</keyword>
<keyword evidence="12" id="KW-0146">Chitin degradation</keyword>
<evidence type="ECO:0000256" key="15">
    <source>
        <dbReference type="ARBA" id="ARBA00023277"/>
    </source>
</evidence>
<dbReference type="Proteomes" id="UP000037751">
    <property type="component" value="Unassembled WGS sequence"/>
</dbReference>
<evidence type="ECO:0000256" key="11">
    <source>
        <dbReference type="ARBA" id="ARBA00022801"/>
    </source>
</evidence>
<dbReference type="STRING" id="77020.A0A0M8MQW6"/>
<keyword evidence="17" id="KW-0449">Lipoprotein</keyword>
<evidence type="ECO:0000256" key="4">
    <source>
        <dbReference type="ARBA" id="ARBA00010973"/>
    </source>
</evidence>
<evidence type="ECO:0000256" key="13">
    <source>
        <dbReference type="ARBA" id="ARBA00023136"/>
    </source>
</evidence>
<dbReference type="Gene3D" id="3.20.20.370">
    <property type="entry name" value="Glycoside hydrolase/deacetylase"/>
    <property type="match status" value="1"/>
</dbReference>
<comment type="similarity">
    <text evidence="4">Belongs to the polysaccharide deacetylase family.</text>
</comment>
<feature type="compositionally biased region" description="Low complexity" evidence="22">
    <location>
        <begin position="366"/>
        <end position="411"/>
    </location>
</feature>
<comment type="catalytic activity">
    <reaction evidence="21">
        <text>[(1-&gt;4)-N-acetyl-beta-D-glucosaminyl](n) + n H2O = chitosan + n acetate</text>
        <dbReference type="Rhea" id="RHEA:10464"/>
        <dbReference type="Rhea" id="RHEA-COMP:9593"/>
        <dbReference type="Rhea" id="RHEA-COMP:9597"/>
        <dbReference type="ChEBI" id="CHEBI:15377"/>
        <dbReference type="ChEBI" id="CHEBI:17029"/>
        <dbReference type="ChEBI" id="CHEBI:30089"/>
        <dbReference type="ChEBI" id="CHEBI:57704"/>
        <dbReference type="EC" id="3.5.1.41"/>
    </reaction>
    <physiologicalReaction direction="left-to-right" evidence="21">
        <dbReference type="Rhea" id="RHEA:10465"/>
    </physiologicalReaction>
</comment>
<organism evidence="24 25">
    <name type="scientific">Malassezia pachydermatis</name>
    <dbReference type="NCBI Taxonomy" id="77020"/>
    <lineage>
        <taxon>Eukaryota</taxon>
        <taxon>Fungi</taxon>
        <taxon>Dikarya</taxon>
        <taxon>Basidiomycota</taxon>
        <taxon>Ustilaginomycotina</taxon>
        <taxon>Malasseziomycetes</taxon>
        <taxon>Malasseziales</taxon>
        <taxon>Malasseziaceae</taxon>
        <taxon>Malassezia</taxon>
    </lineage>
</organism>
<keyword evidence="13" id="KW-0472">Membrane</keyword>
<evidence type="ECO:0000256" key="22">
    <source>
        <dbReference type="SAM" id="MobiDB-lite"/>
    </source>
</evidence>
<dbReference type="RefSeq" id="XP_017990136.1">
    <property type="nucleotide sequence ID" value="XM_018137277.1"/>
</dbReference>
<keyword evidence="19" id="KW-0624">Polysaccharide degradation</keyword>
<dbReference type="PROSITE" id="PS51677">
    <property type="entry name" value="NODB"/>
    <property type="match status" value="1"/>
</dbReference>
<sequence length="451" mass="48664">MKSEKQQCKYYNAPEIETMTKNNRLPKVSHVANILEGDDEANQIWNDIKNSGIIPKGINPKADTSGGEHQGTDADASNYNVEKDPDCWWTASGCVNPKHDNIPSDLDTCPEPNTYGLTFDDGPNCTHNALYDFMKEKKLKATMFYIGTYVATWPYQAQRGIADGHDVCIHTWAHRYMTTLSDEQVFAELFYTARAIKAVSGVTPTCWRPPFGDVDDRVRAIATGLGLRTILWKEDTDDWNIQPYGTSTPQKIEDNYNKIIAKGGKESPIVLAHELYNETMNMFMKKQPEISAAYKNVVPISACYNITKPYVENGMTFPTFSQFITGQGVQGLPDGNSMKIDANVKMNMTPISKASGGFGKPQQDTQQSTNGSSNAANSSTQNGQSAAAAGASSNAAGSGNGSSNPADSGNNQAAATNSPNVKNANSNSASTTVMSTGAVLMAGLASALTLL</sequence>
<evidence type="ECO:0000256" key="12">
    <source>
        <dbReference type="ARBA" id="ARBA00023024"/>
    </source>
</evidence>
<comment type="caution">
    <text evidence="24">The sequence shown here is derived from an EMBL/GenBank/DDBJ whole genome shotgun (WGS) entry which is preliminary data.</text>
</comment>
<evidence type="ECO:0000256" key="10">
    <source>
        <dbReference type="ARBA" id="ARBA00022729"/>
    </source>
</evidence>
<protein>
    <recommendedName>
        <fullName evidence="20">chitin deacetylase</fullName>
        <ecNumber evidence="20">3.5.1.41</ecNumber>
    </recommendedName>
</protein>
<dbReference type="GO" id="GO:0009272">
    <property type="term" value="P:fungal-type cell wall biogenesis"/>
    <property type="evidence" value="ECO:0007669"/>
    <property type="project" value="UniProtKB-ARBA"/>
</dbReference>
<dbReference type="GO" id="GO:0046872">
    <property type="term" value="F:metal ion binding"/>
    <property type="evidence" value="ECO:0007669"/>
    <property type="project" value="UniProtKB-KW"/>
</dbReference>
<evidence type="ECO:0000256" key="17">
    <source>
        <dbReference type="ARBA" id="ARBA00023288"/>
    </source>
</evidence>
<dbReference type="FunFam" id="3.20.20.370:FF:000004">
    <property type="entry name" value="Related to Chitin deacetylase"/>
    <property type="match status" value="1"/>
</dbReference>
<dbReference type="PANTHER" id="PTHR10587">
    <property type="entry name" value="GLYCOSYL TRANSFERASE-RELATED"/>
    <property type="match status" value="1"/>
</dbReference>
<dbReference type="EMBL" id="LGAV01000011">
    <property type="protein sequence ID" value="KOS12504.1"/>
    <property type="molecule type" value="Genomic_DNA"/>
</dbReference>
<keyword evidence="6" id="KW-0134">Cell wall</keyword>
<evidence type="ECO:0000256" key="16">
    <source>
        <dbReference type="ARBA" id="ARBA00023285"/>
    </source>
</evidence>
<dbReference type="GO" id="GO:0004099">
    <property type="term" value="F:chitin deacetylase activity"/>
    <property type="evidence" value="ECO:0007669"/>
    <property type="project" value="UniProtKB-EC"/>
</dbReference>
<dbReference type="AlphaFoldDB" id="A0A0M8MQW6"/>
<dbReference type="OrthoDB" id="407355at2759"/>
<reference evidence="24 25" key="1">
    <citation type="submission" date="2015-07" db="EMBL/GenBank/DDBJ databases">
        <title>Draft Genome Sequence of Malassezia furfur CBS1878 and Malassezia pachydermatis CBS1879.</title>
        <authorList>
            <person name="Triana S."/>
            <person name="Ohm R."/>
            <person name="Gonzalez A."/>
            <person name="DeCock H."/>
            <person name="Restrepo S."/>
            <person name="Celis A."/>
        </authorList>
    </citation>
    <scope>NUCLEOTIDE SEQUENCE [LARGE SCALE GENOMIC DNA]</scope>
    <source>
        <strain evidence="24 25">CBS 1879</strain>
    </source>
</reference>
<dbReference type="VEuPathDB" id="FungiDB:Malapachy_2791"/>
<evidence type="ECO:0000256" key="14">
    <source>
        <dbReference type="ARBA" id="ARBA00023180"/>
    </source>
</evidence>
<evidence type="ECO:0000256" key="7">
    <source>
        <dbReference type="ARBA" id="ARBA00022525"/>
    </source>
</evidence>
<dbReference type="PANTHER" id="PTHR10587:SF98">
    <property type="entry name" value="CHITIN DEACETYLASE"/>
    <property type="match status" value="1"/>
</dbReference>
<keyword evidence="9" id="KW-0479">Metal-binding</keyword>
<keyword evidence="25" id="KW-1185">Reference proteome</keyword>
<feature type="compositionally biased region" description="Polar residues" evidence="22">
    <location>
        <begin position="412"/>
        <end position="429"/>
    </location>
</feature>
<dbReference type="InterPro" id="IPR011330">
    <property type="entry name" value="Glyco_hydro/deAcase_b/a-brl"/>
</dbReference>
<dbReference type="GO" id="GO:0006032">
    <property type="term" value="P:chitin catabolic process"/>
    <property type="evidence" value="ECO:0007669"/>
    <property type="project" value="UniProtKB-KW"/>
</dbReference>
<dbReference type="GO" id="GO:0071555">
    <property type="term" value="P:cell wall organization"/>
    <property type="evidence" value="ECO:0007669"/>
    <property type="project" value="UniProtKB-KW"/>
</dbReference>
<name>A0A0M8MQW6_9BASI</name>
<comment type="subcellular location">
    <subcellularLocation>
        <location evidence="3">Cell membrane</location>
        <topology evidence="3">Lipid-anchor</topology>
        <topology evidence="3">GPI-anchor</topology>
    </subcellularLocation>
    <subcellularLocation>
        <location evidence="2">Secreted</location>
        <location evidence="2">Cell wall</location>
    </subcellularLocation>
</comment>
<feature type="region of interest" description="Disordered" evidence="22">
    <location>
        <begin position="56"/>
        <end position="77"/>
    </location>
</feature>
<feature type="domain" description="NodB homology" evidence="23">
    <location>
        <begin position="113"/>
        <end position="303"/>
    </location>
</feature>
<evidence type="ECO:0000313" key="25">
    <source>
        <dbReference type="Proteomes" id="UP000037751"/>
    </source>
</evidence>
<keyword evidence="8" id="KW-0336">GPI-anchor</keyword>
<keyword evidence="15" id="KW-0119">Carbohydrate metabolism</keyword>
<dbReference type="GO" id="GO:0000272">
    <property type="term" value="P:polysaccharide catabolic process"/>
    <property type="evidence" value="ECO:0007669"/>
    <property type="project" value="UniProtKB-KW"/>
</dbReference>
<dbReference type="GO" id="GO:0098552">
    <property type="term" value="C:side of membrane"/>
    <property type="evidence" value="ECO:0007669"/>
    <property type="project" value="UniProtKB-KW"/>
</dbReference>
<evidence type="ECO:0000256" key="18">
    <source>
        <dbReference type="ARBA" id="ARBA00023316"/>
    </source>
</evidence>
<accession>A0A0M8MQW6</accession>
<keyword evidence="11" id="KW-0378">Hydrolase</keyword>
<dbReference type="InterPro" id="IPR002509">
    <property type="entry name" value="NODB_dom"/>
</dbReference>
<dbReference type="EC" id="3.5.1.41" evidence="20"/>
<dbReference type="InterPro" id="IPR050248">
    <property type="entry name" value="Polysacc_deacetylase_ArnD"/>
</dbReference>
<dbReference type="GeneID" id="28729153"/>
<evidence type="ECO:0000256" key="3">
    <source>
        <dbReference type="ARBA" id="ARBA00004609"/>
    </source>
</evidence>
<comment type="cofactor">
    <cofactor evidence="1">
        <name>Co(2+)</name>
        <dbReference type="ChEBI" id="CHEBI:48828"/>
    </cofactor>
</comment>
<evidence type="ECO:0000256" key="2">
    <source>
        <dbReference type="ARBA" id="ARBA00004191"/>
    </source>
</evidence>